<sequence length="246" mass="26678">MEARVWPRPAAADQAAVVRVLATIPKYRYPIGLRGRRDAFLTVLLGTLHLTREQARSITPADVAVTSIIRIRGHVVPSSDDPVSCAACAVTRWLRIVGPVWTGFRGDVIRLLDPMKGNLDRHDCEQPVPGEWRRAEQLLLPLDVHGWARTGVSLSGRSMTSIIPARRAAAADVSIAEKVGVVARRPSRFDALTLQEAYAELGATDAAVDAALARLTAVWGDARALDTDLEQAASEPKLELAPDSNE</sequence>
<name>A0ABT7TAD3_9MICO</name>
<accession>A0ABT7TAD3</accession>
<proteinExistence type="predicted"/>
<reference evidence="1 2" key="1">
    <citation type="submission" date="2023-06" db="EMBL/GenBank/DDBJ databases">
        <authorList>
            <person name="Feng G."/>
            <person name="Li J."/>
            <person name="Zhu H."/>
        </authorList>
    </citation>
    <scope>NUCLEOTIDE SEQUENCE [LARGE SCALE GENOMIC DNA]</scope>
    <source>
        <strain evidence="1 2">RHCKG23</strain>
    </source>
</reference>
<dbReference type="RefSeq" id="WP_289459874.1">
    <property type="nucleotide sequence ID" value="NZ_JAUCML010000013.1"/>
</dbReference>
<organism evidence="1 2">
    <name type="scientific">Curtobacterium citri</name>
    <dbReference type="NCBI Taxonomy" id="3055139"/>
    <lineage>
        <taxon>Bacteria</taxon>
        <taxon>Bacillati</taxon>
        <taxon>Actinomycetota</taxon>
        <taxon>Actinomycetes</taxon>
        <taxon>Micrococcales</taxon>
        <taxon>Microbacteriaceae</taxon>
        <taxon>Curtobacterium</taxon>
    </lineage>
</organism>
<dbReference type="EMBL" id="JAUCML010000013">
    <property type="protein sequence ID" value="MDM7886527.1"/>
    <property type="molecule type" value="Genomic_DNA"/>
</dbReference>
<comment type="caution">
    <text evidence="1">The sequence shown here is derived from an EMBL/GenBank/DDBJ whole genome shotgun (WGS) entry which is preliminary data.</text>
</comment>
<dbReference type="Proteomes" id="UP001237823">
    <property type="component" value="Unassembled WGS sequence"/>
</dbReference>
<protein>
    <submittedName>
        <fullName evidence="1">Uncharacterized protein</fullName>
    </submittedName>
</protein>
<evidence type="ECO:0000313" key="1">
    <source>
        <dbReference type="EMBL" id="MDM7886527.1"/>
    </source>
</evidence>
<gene>
    <name evidence="1" type="ORF">QUG92_15560</name>
</gene>
<evidence type="ECO:0000313" key="2">
    <source>
        <dbReference type="Proteomes" id="UP001237823"/>
    </source>
</evidence>
<keyword evidence="2" id="KW-1185">Reference proteome</keyword>